<organism evidence="1 2">
    <name type="scientific">Agrocybe chaxingu</name>
    <dbReference type="NCBI Taxonomy" id="84603"/>
    <lineage>
        <taxon>Eukaryota</taxon>
        <taxon>Fungi</taxon>
        <taxon>Dikarya</taxon>
        <taxon>Basidiomycota</taxon>
        <taxon>Agaricomycotina</taxon>
        <taxon>Agaricomycetes</taxon>
        <taxon>Agaricomycetidae</taxon>
        <taxon>Agaricales</taxon>
        <taxon>Agaricineae</taxon>
        <taxon>Strophariaceae</taxon>
        <taxon>Agrocybe</taxon>
    </lineage>
</organism>
<gene>
    <name evidence="1" type="ORF">NLJ89_g5565</name>
</gene>
<keyword evidence="2" id="KW-1185">Reference proteome</keyword>
<accession>A0A9W8MUW2</accession>
<evidence type="ECO:0000313" key="1">
    <source>
        <dbReference type="EMBL" id="KAJ3508781.1"/>
    </source>
</evidence>
<name>A0A9W8MUW2_9AGAR</name>
<sequence>MSSSGVDCPGIPRSTFISGHAVRISLYVQTLATIVLTHLQTRDSEPHWTLIMSTVSLCLTGLIYGAQARIALLDGIIISQSRFFPPSSANSHLTFVMASSPPNIRRLRICHLHLPQPAEARQQRAVASVGDLTLAMRCRFVCHVPHWVGQVTELRICASACNAATKFALLGARLEALGAGRTLNLVVFSTLTLVVSTGAVASRKHIWAMLRRVFYGIFCCGRRRPEEGGRGGYAAPAGSPSSGKMFVLVLVLVWSCVIIVQTELQLWRNELQEEINTQLSLGEVSALDHRDGSL</sequence>
<evidence type="ECO:0000313" key="2">
    <source>
        <dbReference type="Proteomes" id="UP001148786"/>
    </source>
</evidence>
<proteinExistence type="predicted"/>
<dbReference type="Proteomes" id="UP001148786">
    <property type="component" value="Unassembled WGS sequence"/>
</dbReference>
<protein>
    <submittedName>
        <fullName evidence="1">Uncharacterized protein</fullName>
    </submittedName>
</protein>
<comment type="caution">
    <text evidence="1">The sequence shown here is derived from an EMBL/GenBank/DDBJ whole genome shotgun (WGS) entry which is preliminary data.</text>
</comment>
<dbReference type="AlphaFoldDB" id="A0A9W8MUW2"/>
<reference evidence="1" key="1">
    <citation type="submission" date="2022-07" db="EMBL/GenBank/DDBJ databases">
        <title>Genome Sequence of Agrocybe chaxingu.</title>
        <authorList>
            <person name="Buettner E."/>
        </authorList>
    </citation>
    <scope>NUCLEOTIDE SEQUENCE</scope>
    <source>
        <strain evidence="1">MP-N11</strain>
    </source>
</reference>
<dbReference type="EMBL" id="JANKHO010000532">
    <property type="protein sequence ID" value="KAJ3508781.1"/>
    <property type="molecule type" value="Genomic_DNA"/>
</dbReference>